<dbReference type="Proteomes" id="UP000602087">
    <property type="component" value="Unassembled WGS sequence"/>
</dbReference>
<gene>
    <name evidence="1" type="ORF">JAV76_04245</name>
</gene>
<organism evidence="1 2">
    <name type="scientific">Sanguibacter suaedae</name>
    <dbReference type="NCBI Taxonomy" id="2795737"/>
    <lineage>
        <taxon>Bacteria</taxon>
        <taxon>Bacillati</taxon>
        <taxon>Actinomycetota</taxon>
        <taxon>Actinomycetes</taxon>
        <taxon>Micrococcales</taxon>
        <taxon>Sanguibacteraceae</taxon>
        <taxon>Sanguibacter</taxon>
    </lineage>
</organism>
<reference evidence="1" key="1">
    <citation type="submission" date="2020-12" db="EMBL/GenBank/DDBJ databases">
        <title>Sanguibacter suaedae sp. nov., isolated from Suaeda aralocaspica.</title>
        <authorList>
            <person name="Ma Q."/>
        </authorList>
    </citation>
    <scope>NUCLEOTIDE SEQUENCE</scope>
    <source>
        <strain evidence="1">YZGR15</strain>
    </source>
</reference>
<sequence length="125" mass="13837">MTGHRIFGTSFASIYPLYVAKVERKGHTKDEVDIVIRWLTGYDDAGLEAALADERDLASFFEHAPSMNPDATLITGLICGHRVEDIEDPLMQRIRYMDKLVDEVARGKRMTSILRGGASGTPTAP</sequence>
<name>A0A934MCW0_9MICO</name>
<evidence type="ECO:0000313" key="2">
    <source>
        <dbReference type="Proteomes" id="UP000602087"/>
    </source>
</evidence>
<accession>A0A934MCW0</accession>
<proteinExistence type="predicted"/>
<dbReference type="RefSeq" id="WP_198732793.1">
    <property type="nucleotide sequence ID" value="NZ_JAEINH010000003.1"/>
</dbReference>
<keyword evidence="2" id="KW-1185">Reference proteome</keyword>
<dbReference type="Gene3D" id="1.10.8.290">
    <property type="entry name" value="uncharacterized protein sp1917 domain"/>
    <property type="match status" value="1"/>
</dbReference>
<dbReference type="InterPro" id="IPR023204">
    <property type="entry name" value="SP1917_dom_sf"/>
</dbReference>
<dbReference type="EMBL" id="JAEINH010000003">
    <property type="protein sequence ID" value="MBI9114224.1"/>
    <property type="molecule type" value="Genomic_DNA"/>
</dbReference>
<dbReference type="InterPro" id="IPR014580">
    <property type="entry name" value="UCP033199"/>
</dbReference>
<comment type="caution">
    <text evidence="1">The sequence shown here is derived from an EMBL/GenBank/DDBJ whole genome shotgun (WGS) entry which is preliminary data.</text>
</comment>
<dbReference type="Pfam" id="PF09966">
    <property type="entry name" value="DUF2200"/>
    <property type="match status" value="1"/>
</dbReference>
<evidence type="ECO:0000313" key="1">
    <source>
        <dbReference type="EMBL" id="MBI9114224.1"/>
    </source>
</evidence>
<dbReference type="PIRSF" id="PIRSF033199">
    <property type="entry name" value="UCP033199"/>
    <property type="match status" value="1"/>
</dbReference>
<dbReference type="AlphaFoldDB" id="A0A934MCW0"/>
<protein>
    <submittedName>
        <fullName evidence="1">DUF2200 domain-containing protein</fullName>
    </submittedName>
</protein>